<feature type="domain" description="HTH marR-type" evidence="4">
    <location>
        <begin position="1"/>
        <end position="118"/>
    </location>
</feature>
<comment type="caution">
    <text evidence="5">The sequence shown here is derived from an EMBL/GenBank/DDBJ whole genome shotgun (WGS) entry which is preliminary data.</text>
</comment>
<protein>
    <submittedName>
        <fullName evidence="5">MarR family winged helix-turn-helix transcriptional regulator</fullName>
    </submittedName>
</protein>
<dbReference type="Pfam" id="PF01047">
    <property type="entry name" value="MarR"/>
    <property type="match status" value="1"/>
</dbReference>
<dbReference type="PANTHER" id="PTHR42756:SF1">
    <property type="entry name" value="TRANSCRIPTIONAL REPRESSOR OF EMRAB OPERON"/>
    <property type="match status" value="1"/>
</dbReference>
<dbReference type="InterPro" id="IPR000835">
    <property type="entry name" value="HTH_MarR-typ"/>
</dbReference>
<dbReference type="RefSeq" id="WP_277862705.1">
    <property type="nucleotide sequence ID" value="NZ_JARRAG010000002.1"/>
</dbReference>
<evidence type="ECO:0000259" key="4">
    <source>
        <dbReference type="PROSITE" id="PS50995"/>
    </source>
</evidence>
<keyword evidence="6" id="KW-1185">Reference proteome</keyword>
<dbReference type="SUPFAM" id="SSF46785">
    <property type="entry name" value="Winged helix' DNA-binding domain"/>
    <property type="match status" value="1"/>
</dbReference>
<keyword evidence="3" id="KW-0804">Transcription</keyword>
<proteinExistence type="predicted"/>
<keyword evidence="2" id="KW-0238">DNA-binding</keyword>
<dbReference type="EMBL" id="JARRAG010000002">
    <property type="protein sequence ID" value="MDG3006405.1"/>
    <property type="molecule type" value="Genomic_DNA"/>
</dbReference>
<evidence type="ECO:0000256" key="2">
    <source>
        <dbReference type="ARBA" id="ARBA00023125"/>
    </source>
</evidence>
<evidence type="ECO:0000256" key="1">
    <source>
        <dbReference type="ARBA" id="ARBA00023015"/>
    </source>
</evidence>
<dbReference type="InterPro" id="IPR036390">
    <property type="entry name" value="WH_DNA-bd_sf"/>
</dbReference>
<organism evidence="5 6">
    <name type="scientific">Paludisphaera mucosa</name>
    <dbReference type="NCBI Taxonomy" id="3030827"/>
    <lineage>
        <taxon>Bacteria</taxon>
        <taxon>Pseudomonadati</taxon>
        <taxon>Planctomycetota</taxon>
        <taxon>Planctomycetia</taxon>
        <taxon>Isosphaerales</taxon>
        <taxon>Isosphaeraceae</taxon>
        <taxon>Paludisphaera</taxon>
    </lineage>
</organism>
<keyword evidence="1" id="KW-0805">Transcription regulation</keyword>
<reference evidence="5 6" key="1">
    <citation type="submission" date="2023-03" db="EMBL/GenBank/DDBJ databases">
        <title>Paludisphaera mucosa sp. nov. a novel planctomycete from northern fen.</title>
        <authorList>
            <person name="Ivanova A."/>
        </authorList>
    </citation>
    <scope>NUCLEOTIDE SEQUENCE [LARGE SCALE GENOMIC DNA]</scope>
    <source>
        <strain evidence="5 6">Pla2</strain>
    </source>
</reference>
<gene>
    <name evidence="5" type="ORF">PZE19_21750</name>
</gene>
<dbReference type="InterPro" id="IPR036388">
    <property type="entry name" value="WH-like_DNA-bd_sf"/>
</dbReference>
<accession>A0ABT6FFQ2</accession>
<evidence type="ECO:0000313" key="6">
    <source>
        <dbReference type="Proteomes" id="UP001216907"/>
    </source>
</evidence>
<dbReference type="SMART" id="SM00347">
    <property type="entry name" value="HTH_MARR"/>
    <property type="match status" value="1"/>
</dbReference>
<dbReference type="Proteomes" id="UP001216907">
    <property type="component" value="Unassembled WGS sequence"/>
</dbReference>
<sequence length="121" mass="13464">MTRLYDSEFRGSGMRVTQFTLLSLLERSGEIGQGDLGELASLDGTTLTRSLRPLERSGWVAVQAGADRRQRRVAITQAGKAKLDQVRPAWRKVQERLHKSLPDGTWDSLFAALPEVTQAAR</sequence>
<evidence type="ECO:0000313" key="5">
    <source>
        <dbReference type="EMBL" id="MDG3006405.1"/>
    </source>
</evidence>
<dbReference type="PROSITE" id="PS50995">
    <property type="entry name" value="HTH_MARR_2"/>
    <property type="match status" value="1"/>
</dbReference>
<evidence type="ECO:0000256" key="3">
    <source>
        <dbReference type="ARBA" id="ARBA00023163"/>
    </source>
</evidence>
<name>A0ABT6FFQ2_9BACT</name>
<dbReference type="PANTHER" id="PTHR42756">
    <property type="entry name" value="TRANSCRIPTIONAL REGULATOR, MARR"/>
    <property type="match status" value="1"/>
</dbReference>
<dbReference type="Gene3D" id="1.10.10.10">
    <property type="entry name" value="Winged helix-like DNA-binding domain superfamily/Winged helix DNA-binding domain"/>
    <property type="match status" value="1"/>
</dbReference>